<evidence type="ECO:0000256" key="1">
    <source>
        <dbReference type="SAM" id="SignalP"/>
    </source>
</evidence>
<proteinExistence type="predicted"/>
<organism evidence="2 3">
    <name type="scientific">Sphingobacterium litopenaei</name>
    <dbReference type="NCBI Taxonomy" id="2763500"/>
    <lineage>
        <taxon>Bacteria</taxon>
        <taxon>Pseudomonadati</taxon>
        <taxon>Bacteroidota</taxon>
        <taxon>Sphingobacteriia</taxon>
        <taxon>Sphingobacteriales</taxon>
        <taxon>Sphingobacteriaceae</taxon>
        <taxon>Sphingobacterium</taxon>
    </lineage>
</organism>
<dbReference type="Pfam" id="PF12893">
    <property type="entry name" value="Lumazine_bd_2"/>
    <property type="match status" value="1"/>
</dbReference>
<dbReference type="InterPro" id="IPR039437">
    <property type="entry name" value="FrzH/put_lumazine-bd"/>
</dbReference>
<gene>
    <name evidence="2" type="ORF">H8B04_01190</name>
</gene>
<evidence type="ECO:0000313" key="3">
    <source>
        <dbReference type="Proteomes" id="UP000651271"/>
    </source>
</evidence>
<comment type="caution">
    <text evidence="2">The sequence shown here is derived from an EMBL/GenBank/DDBJ whole genome shotgun (WGS) entry which is preliminary data.</text>
</comment>
<dbReference type="InterPro" id="IPR032710">
    <property type="entry name" value="NTF2-like_dom_sf"/>
</dbReference>
<sequence>MKKTLSTIATAFLMIVSLSSFAAAINPLKDKDSKTIMTTYVEAIVSGTDQFNKFLFAKDFEYKSTSNNSKYNRSQYLQHLKATKGLKFDCETDYQILDETGNSCVAKAIMKFDNFTRVDFITLNKTEDGWKISKVETTYP</sequence>
<feature type="signal peptide" evidence="1">
    <location>
        <begin position="1"/>
        <end position="22"/>
    </location>
</feature>
<dbReference type="EMBL" id="JACOIJ010000001">
    <property type="protein sequence ID" value="MBD1428188.1"/>
    <property type="molecule type" value="Genomic_DNA"/>
</dbReference>
<dbReference type="SUPFAM" id="SSF54427">
    <property type="entry name" value="NTF2-like"/>
    <property type="match status" value="1"/>
</dbReference>
<dbReference type="RefSeq" id="WP_165291988.1">
    <property type="nucleotide sequence ID" value="NZ_JACOIJ010000001.1"/>
</dbReference>
<name>A0ABR7YAC6_9SPHI</name>
<feature type="chain" id="PRO_5045911408" evidence="1">
    <location>
        <begin position="23"/>
        <end position="140"/>
    </location>
</feature>
<keyword evidence="1" id="KW-0732">Signal</keyword>
<reference evidence="2 3" key="1">
    <citation type="submission" date="2020-08" db="EMBL/GenBank/DDBJ databases">
        <title>Sphingobacterium sp. DN04309 isolated from aquaculture water.</title>
        <authorList>
            <person name="Zhang M."/>
        </authorList>
    </citation>
    <scope>NUCLEOTIDE SEQUENCE [LARGE SCALE GENOMIC DNA]</scope>
    <source>
        <strain evidence="2 3">DN04309</strain>
    </source>
</reference>
<evidence type="ECO:0000313" key="2">
    <source>
        <dbReference type="EMBL" id="MBD1428188.1"/>
    </source>
</evidence>
<protein>
    <submittedName>
        <fullName evidence="2">Nuclear transport factor 2 family protein</fullName>
    </submittedName>
</protein>
<accession>A0ABR7YAC6</accession>
<keyword evidence="3" id="KW-1185">Reference proteome</keyword>
<dbReference type="Gene3D" id="3.10.450.50">
    <property type="match status" value="1"/>
</dbReference>
<dbReference type="Proteomes" id="UP000651271">
    <property type="component" value="Unassembled WGS sequence"/>
</dbReference>